<keyword evidence="7 13" id="KW-0479">Metal-binding</keyword>
<dbReference type="EMBL" id="CAVNYO010000169">
    <property type="protein sequence ID" value="CAK5271327.1"/>
    <property type="molecule type" value="Genomic_DNA"/>
</dbReference>
<keyword evidence="10 13" id="KW-0408">Iron</keyword>
<evidence type="ECO:0000256" key="8">
    <source>
        <dbReference type="ARBA" id="ARBA00022989"/>
    </source>
</evidence>
<feature type="non-terminal residue" evidence="15">
    <location>
        <position position="553"/>
    </location>
</feature>
<dbReference type="GO" id="GO:0020037">
    <property type="term" value="F:heme binding"/>
    <property type="evidence" value="ECO:0007669"/>
    <property type="project" value="InterPro"/>
</dbReference>
<dbReference type="PRINTS" id="PR00465">
    <property type="entry name" value="EP450IV"/>
</dbReference>
<dbReference type="GO" id="GO:0005506">
    <property type="term" value="F:iron ion binding"/>
    <property type="evidence" value="ECO:0007669"/>
    <property type="project" value="InterPro"/>
</dbReference>
<organism evidence="15 16">
    <name type="scientific">Mycena citricolor</name>
    <dbReference type="NCBI Taxonomy" id="2018698"/>
    <lineage>
        <taxon>Eukaryota</taxon>
        <taxon>Fungi</taxon>
        <taxon>Dikarya</taxon>
        <taxon>Basidiomycota</taxon>
        <taxon>Agaricomycotina</taxon>
        <taxon>Agaricomycetes</taxon>
        <taxon>Agaricomycetidae</taxon>
        <taxon>Agaricales</taxon>
        <taxon>Marasmiineae</taxon>
        <taxon>Mycenaceae</taxon>
        <taxon>Mycena</taxon>
    </lineage>
</organism>
<comment type="cofactor">
    <cofactor evidence="1 13">
        <name>heme</name>
        <dbReference type="ChEBI" id="CHEBI:30413"/>
    </cofactor>
</comment>
<dbReference type="PANTHER" id="PTHR24305:SF166">
    <property type="entry name" value="CYTOCHROME P450 12A4, MITOCHONDRIAL-RELATED"/>
    <property type="match status" value="1"/>
</dbReference>
<dbReference type="PRINTS" id="PR00385">
    <property type="entry name" value="P450"/>
</dbReference>
<evidence type="ECO:0000256" key="14">
    <source>
        <dbReference type="SAM" id="Phobius"/>
    </source>
</evidence>
<feature type="transmembrane region" description="Helical" evidence="14">
    <location>
        <begin position="13"/>
        <end position="38"/>
    </location>
</feature>
<evidence type="ECO:0000256" key="9">
    <source>
        <dbReference type="ARBA" id="ARBA00023002"/>
    </source>
</evidence>
<dbReference type="PANTHER" id="PTHR24305">
    <property type="entry name" value="CYTOCHROME P450"/>
    <property type="match status" value="1"/>
</dbReference>
<dbReference type="GO" id="GO:0016705">
    <property type="term" value="F:oxidoreductase activity, acting on paired donors, with incorporation or reduction of molecular oxygen"/>
    <property type="evidence" value="ECO:0007669"/>
    <property type="project" value="InterPro"/>
</dbReference>
<comment type="pathway">
    <text evidence="3">Secondary metabolite biosynthesis; terpenoid biosynthesis.</text>
</comment>
<evidence type="ECO:0000256" key="7">
    <source>
        <dbReference type="ARBA" id="ARBA00022723"/>
    </source>
</evidence>
<keyword evidence="6 14" id="KW-0812">Transmembrane</keyword>
<dbReference type="AlphaFoldDB" id="A0AAD2H995"/>
<feature type="binding site" description="axial binding residue" evidence="13">
    <location>
        <position position="485"/>
    </location>
    <ligand>
        <name>heme</name>
        <dbReference type="ChEBI" id="CHEBI:30413"/>
    </ligand>
    <ligandPart>
        <name>Fe</name>
        <dbReference type="ChEBI" id="CHEBI:18248"/>
    </ligandPart>
</feature>
<protein>
    <recommendedName>
        <fullName evidence="17">Cytochrome P450</fullName>
    </recommendedName>
</protein>
<keyword evidence="9" id="KW-0560">Oxidoreductase</keyword>
<evidence type="ECO:0000256" key="12">
    <source>
        <dbReference type="ARBA" id="ARBA00023136"/>
    </source>
</evidence>
<evidence type="ECO:0008006" key="17">
    <source>
        <dbReference type="Google" id="ProtNLM"/>
    </source>
</evidence>
<evidence type="ECO:0000256" key="6">
    <source>
        <dbReference type="ARBA" id="ARBA00022692"/>
    </source>
</evidence>
<comment type="similarity">
    <text evidence="4">Belongs to the cytochrome P450 family.</text>
</comment>
<dbReference type="InterPro" id="IPR036396">
    <property type="entry name" value="Cyt_P450_sf"/>
</dbReference>
<evidence type="ECO:0000256" key="10">
    <source>
        <dbReference type="ARBA" id="ARBA00023004"/>
    </source>
</evidence>
<name>A0AAD2H995_9AGAR</name>
<dbReference type="InterPro" id="IPR050121">
    <property type="entry name" value="Cytochrome_P450_monoxygenase"/>
</dbReference>
<evidence type="ECO:0000256" key="1">
    <source>
        <dbReference type="ARBA" id="ARBA00001971"/>
    </source>
</evidence>
<evidence type="ECO:0000256" key="13">
    <source>
        <dbReference type="PIRSR" id="PIRSR602403-1"/>
    </source>
</evidence>
<evidence type="ECO:0000256" key="2">
    <source>
        <dbReference type="ARBA" id="ARBA00004370"/>
    </source>
</evidence>
<proteinExistence type="inferred from homology"/>
<dbReference type="Gene3D" id="1.10.630.10">
    <property type="entry name" value="Cytochrome P450"/>
    <property type="match status" value="1"/>
</dbReference>
<keyword evidence="5 13" id="KW-0349">Heme</keyword>
<comment type="subcellular location">
    <subcellularLocation>
        <location evidence="2">Membrane</location>
    </subcellularLocation>
</comment>
<dbReference type="Proteomes" id="UP001295794">
    <property type="component" value="Unassembled WGS sequence"/>
</dbReference>
<reference evidence="15" key="1">
    <citation type="submission" date="2023-11" db="EMBL/GenBank/DDBJ databases">
        <authorList>
            <person name="De Vega J J."/>
            <person name="De Vega J J."/>
        </authorList>
    </citation>
    <scope>NUCLEOTIDE SEQUENCE</scope>
</reference>
<evidence type="ECO:0000256" key="4">
    <source>
        <dbReference type="ARBA" id="ARBA00010617"/>
    </source>
</evidence>
<dbReference type="GO" id="GO:0004497">
    <property type="term" value="F:monooxygenase activity"/>
    <property type="evidence" value="ECO:0007669"/>
    <property type="project" value="UniProtKB-KW"/>
</dbReference>
<dbReference type="GO" id="GO:0016020">
    <property type="term" value="C:membrane"/>
    <property type="evidence" value="ECO:0007669"/>
    <property type="project" value="UniProtKB-SubCell"/>
</dbReference>
<evidence type="ECO:0000256" key="3">
    <source>
        <dbReference type="ARBA" id="ARBA00004721"/>
    </source>
</evidence>
<keyword evidence="12 14" id="KW-0472">Membrane</keyword>
<accession>A0AAD2H995</accession>
<dbReference type="InterPro" id="IPR002403">
    <property type="entry name" value="Cyt_P450_E_grp-IV"/>
</dbReference>
<dbReference type="InterPro" id="IPR001128">
    <property type="entry name" value="Cyt_P450"/>
</dbReference>
<evidence type="ECO:0000313" key="15">
    <source>
        <dbReference type="EMBL" id="CAK5271327.1"/>
    </source>
</evidence>
<sequence>SPSRLHWHCEQSMILNILLPVACTLLSYVFFFVIRILYRNWTSPLKFVDGPSCANPVLGHLQLISDSPEITNEWRAQYGATFMAKGIFFTNELHTKDLKAVTHIVTHAALYQKTRTALGNQRRILGQGILSVDLDPHKRQRRVLNPAFGIQQIRAMNEVFVEKGNMMRDMLSKRLGDERGPVTIDLSSWFRQVTLDIIGQAGFGYQFQALQTHGKEEAELSTVLRQLFHSPKANLYRSIQMAQIVVPALKLLPLPGSYVTLVAQTRLRAIGKTLLNDCKAESAAISDAKQFNRGRDLLSLLIKANMSNEIPASQRLSDDEVIAQIATFVFAGHETTSTALSWAAHALSRNPDIQEKLRQELLSLPTDNPSMDELNSLPFLENFVRETMRLYAPVAFTQRMASQDDVLPLTKPYVDRYGVSHEVLPIRKGQIITIPILAINTDTETWGEDALEFQPERWDNLPDAANLIPGIWAHQMTFLAGPHNCIGFRFTLVEQKAILFSLLRAFEFSPGAERVEPVLSGPLQRPVSFVPGKSGFVSTGTLAIKISAYKAES</sequence>
<dbReference type="SUPFAM" id="SSF48264">
    <property type="entry name" value="Cytochrome P450"/>
    <property type="match status" value="1"/>
</dbReference>
<dbReference type="Pfam" id="PF00067">
    <property type="entry name" value="p450"/>
    <property type="match status" value="1"/>
</dbReference>
<evidence type="ECO:0000313" key="16">
    <source>
        <dbReference type="Proteomes" id="UP001295794"/>
    </source>
</evidence>
<evidence type="ECO:0000256" key="5">
    <source>
        <dbReference type="ARBA" id="ARBA00022617"/>
    </source>
</evidence>
<comment type="caution">
    <text evidence="15">The sequence shown here is derived from an EMBL/GenBank/DDBJ whole genome shotgun (WGS) entry which is preliminary data.</text>
</comment>
<keyword evidence="8 14" id="KW-1133">Transmembrane helix</keyword>
<keyword evidence="16" id="KW-1185">Reference proteome</keyword>
<keyword evidence="11" id="KW-0503">Monooxygenase</keyword>
<evidence type="ECO:0000256" key="11">
    <source>
        <dbReference type="ARBA" id="ARBA00023033"/>
    </source>
</evidence>
<gene>
    <name evidence="15" type="ORF">MYCIT1_LOCUS16298</name>
</gene>